<organism evidence="1 2">
    <name type="scientific">Tagetes erecta</name>
    <name type="common">African marigold</name>
    <dbReference type="NCBI Taxonomy" id="13708"/>
    <lineage>
        <taxon>Eukaryota</taxon>
        <taxon>Viridiplantae</taxon>
        <taxon>Streptophyta</taxon>
        <taxon>Embryophyta</taxon>
        <taxon>Tracheophyta</taxon>
        <taxon>Spermatophyta</taxon>
        <taxon>Magnoliopsida</taxon>
        <taxon>eudicotyledons</taxon>
        <taxon>Gunneridae</taxon>
        <taxon>Pentapetalae</taxon>
        <taxon>asterids</taxon>
        <taxon>campanulids</taxon>
        <taxon>Asterales</taxon>
        <taxon>Asteraceae</taxon>
        <taxon>Asteroideae</taxon>
        <taxon>Heliantheae alliance</taxon>
        <taxon>Tageteae</taxon>
        <taxon>Tagetes</taxon>
    </lineage>
</organism>
<name>A0AAD8PCE1_TARER</name>
<gene>
    <name evidence="1" type="ORF">QVD17_06746</name>
</gene>
<proteinExistence type="predicted"/>
<dbReference type="Proteomes" id="UP001229421">
    <property type="component" value="Unassembled WGS sequence"/>
</dbReference>
<sequence length="128" mass="14611">MKGPKLSFENKNPALVELSSYKRSSNQYTNADLQHQQKKNHQKKKDSTMLLLLLYESVHGYGKIGGRVEFQISPLAIYRFTRCLPFKSLITTYLGLCLWFNLPSVNSLNRISSVCNSLSQLISNSYMS</sequence>
<dbReference type="EMBL" id="JAUHHV010000001">
    <property type="protein sequence ID" value="KAK1440912.1"/>
    <property type="molecule type" value="Genomic_DNA"/>
</dbReference>
<comment type="caution">
    <text evidence="1">The sequence shown here is derived from an EMBL/GenBank/DDBJ whole genome shotgun (WGS) entry which is preliminary data.</text>
</comment>
<reference evidence="1" key="1">
    <citation type="journal article" date="2023" name="bioRxiv">
        <title>Improved chromosome-level genome assembly for marigold (Tagetes erecta).</title>
        <authorList>
            <person name="Jiang F."/>
            <person name="Yuan L."/>
            <person name="Wang S."/>
            <person name="Wang H."/>
            <person name="Xu D."/>
            <person name="Wang A."/>
            <person name="Fan W."/>
        </authorList>
    </citation>
    <scope>NUCLEOTIDE SEQUENCE</scope>
    <source>
        <strain evidence="1">WSJ</strain>
        <tissue evidence="1">Leaf</tissue>
    </source>
</reference>
<evidence type="ECO:0000313" key="2">
    <source>
        <dbReference type="Proteomes" id="UP001229421"/>
    </source>
</evidence>
<evidence type="ECO:0000313" key="1">
    <source>
        <dbReference type="EMBL" id="KAK1440912.1"/>
    </source>
</evidence>
<dbReference type="AlphaFoldDB" id="A0AAD8PCE1"/>
<accession>A0AAD8PCE1</accession>
<keyword evidence="2" id="KW-1185">Reference proteome</keyword>
<protein>
    <submittedName>
        <fullName evidence="1">Uncharacterized protein</fullName>
    </submittedName>
</protein>